<feature type="transmembrane region" description="Helical" evidence="4">
    <location>
        <begin position="86"/>
        <end position="104"/>
    </location>
</feature>
<dbReference type="InterPro" id="IPR011701">
    <property type="entry name" value="MFS"/>
</dbReference>
<comment type="caution">
    <text evidence="5">The sequence shown here is derived from an EMBL/GenBank/DDBJ whole genome shotgun (WGS) entry which is preliminary data.</text>
</comment>
<evidence type="ECO:0000313" key="6">
    <source>
        <dbReference type="Proteomes" id="UP001161423"/>
    </source>
</evidence>
<gene>
    <name evidence="5" type="ORF">GCM10007891_03440</name>
</gene>
<feature type="transmembrane region" description="Helical" evidence="4">
    <location>
        <begin position="53"/>
        <end position="74"/>
    </location>
</feature>
<organism evidence="5 6">
    <name type="scientific">Methylophaga thalassica</name>
    <dbReference type="NCBI Taxonomy" id="40223"/>
    <lineage>
        <taxon>Bacteria</taxon>
        <taxon>Pseudomonadati</taxon>
        <taxon>Pseudomonadota</taxon>
        <taxon>Gammaproteobacteria</taxon>
        <taxon>Thiotrichales</taxon>
        <taxon>Piscirickettsiaceae</taxon>
        <taxon>Methylophaga</taxon>
    </lineage>
</organism>
<feature type="transmembrane region" description="Helical" evidence="4">
    <location>
        <begin position="245"/>
        <end position="265"/>
    </location>
</feature>
<evidence type="ECO:0000256" key="3">
    <source>
        <dbReference type="ARBA" id="ARBA00023136"/>
    </source>
</evidence>
<dbReference type="Gene3D" id="1.20.1250.20">
    <property type="entry name" value="MFS general substrate transporter like domains"/>
    <property type="match status" value="2"/>
</dbReference>
<dbReference type="RefSeq" id="WP_284722219.1">
    <property type="nucleotide sequence ID" value="NZ_BSND01000003.1"/>
</dbReference>
<dbReference type="SUPFAM" id="SSF103473">
    <property type="entry name" value="MFS general substrate transporter"/>
    <property type="match status" value="1"/>
</dbReference>
<dbReference type="EMBL" id="BSND01000003">
    <property type="protein sequence ID" value="GLP98490.1"/>
    <property type="molecule type" value="Genomic_DNA"/>
</dbReference>
<name>A0ABQ5TRQ6_9GAMM</name>
<evidence type="ECO:0000256" key="2">
    <source>
        <dbReference type="ARBA" id="ARBA00022989"/>
    </source>
</evidence>
<evidence type="ECO:0000313" key="5">
    <source>
        <dbReference type="EMBL" id="GLP98490.1"/>
    </source>
</evidence>
<dbReference type="PANTHER" id="PTHR23521">
    <property type="entry name" value="TRANSPORTER MFS SUPERFAMILY"/>
    <property type="match status" value="1"/>
</dbReference>
<dbReference type="PANTHER" id="PTHR23521:SF3">
    <property type="entry name" value="MFS TRANSPORTER"/>
    <property type="match status" value="1"/>
</dbReference>
<reference evidence="5" key="2">
    <citation type="submission" date="2023-01" db="EMBL/GenBank/DDBJ databases">
        <title>Draft genome sequence of Methylophaga thalassica strain NBRC 102424.</title>
        <authorList>
            <person name="Sun Q."/>
            <person name="Mori K."/>
        </authorList>
    </citation>
    <scope>NUCLEOTIDE SEQUENCE</scope>
    <source>
        <strain evidence="5">NBRC 102424</strain>
    </source>
</reference>
<dbReference type="Proteomes" id="UP001161423">
    <property type="component" value="Unassembled WGS sequence"/>
</dbReference>
<protein>
    <submittedName>
        <fullName evidence="5">MFS transporter</fullName>
    </submittedName>
</protein>
<dbReference type="InterPro" id="IPR047200">
    <property type="entry name" value="MFS_YcaD-like"/>
</dbReference>
<feature type="transmembrane region" description="Helical" evidence="4">
    <location>
        <begin position="169"/>
        <end position="189"/>
    </location>
</feature>
<feature type="transmembrane region" description="Helical" evidence="4">
    <location>
        <begin position="301"/>
        <end position="322"/>
    </location>
</feature>
<feature type="transmembrane region" description="Helical" evidence="4">
    <location>
        <begin position="209"/>
        <end position="233"/>
    </location>
</feature>
<feature type="transmembrane region" description="Helical" evidence="4">
    <location>
        <begin position="334"/>
        <end position="355"/>
    </location>
</feature>
<evidence type="ECO:0000256" key="4">
    <source>
        <dbReference type="SAM" id="Phobius"/>
    </source>
</evidence>
<dbReference type="CDD" id="cd17477">
    <property type="entry name" value="MFS_YcaD_like"/>
    <property type="match status" value="1"/>
</dbReference>
<dbReference type="Pfam" id="PF07690">
    <property type="entry name" value="MFS_1"/>
    <property type="match status" value="2"/>
</dbReference>
<evidence type="ECO:0000256" key="1">
    <source>
        <dbReference type="ARBA" id="ARBA00022692"/>
    </source>
</evidence>
<sequence length="435" mass="46119">MSENKNARLIRVNSIRWPRFFLLFLAVAIGVTANGFQGILVPVSAGDFGMNHLAVSMMSSAFYLGYFIGTLLAVRLVTRVGHIRSYAVLASIVSGASLAFVLTQSETMWIFFRLLCGACFAGMVVIVESWINAATSKELRAKTLAIYNIVVLVSWASSQWLLTATPSNGLTPFVVVSILFSMALVPVALSRADGPVSANEVRLNIRRIFAISPAGIIGIGVLGAIVASTWGVLPIWAAGVGFDTGSISLLFSTSLVMAILIQWPLGYLSDRMPRSTVVIASFSLASLLTLLATMMPPNDLIFAILTVGLSAGLVLPCYSILVAMANDNAEQDEVIALSSSLVLVYGVGAILGPLITGTVYSYLGESALFVSISLLLGFGVVSIQTLKLMEPSVLILEKSHFVAVPATSQGILPLHENGDAVTTQSSCKDSGNITY</sequence>
<keyword evidence="2 4" id="KW-1133">Transmembrane helix</keyword>
<feature type="transmembrane region" description="Helical" evidence="4">
    <location>
        <begin position="110"/>
        <end position="131"/>
    </location>
</feature>
<reference evidence="5" key="1">
    <citation type="journal article" date="2014" name="Int. J. Syst. Evol. Microbiol.">
        <title>Complete genome of a new Firmicutes species belonging to the dominant human colonic microbiota ('Ruminococcus bicirculans') reveals two chromosomes and a selective capacity to utilize plant glucans.</title>
        <authorList>
            <consortium name="NISC Comparative Sequencing Program"/>
            <person name="Wegmann U."/>
            <person name="Louis P."/>
            <person name="Goesmann A."/>
            <person name="Henrissat B."/>
            <person name="Duncan S.H."/>
            <person name="Flint H.J."/>
        </authorList>
    </citation>
    <scope>NUCLEOTIDE SEQUENCE</scope>
    <source>
        <strain evidence="5">NBRC 102424</strain>
    </source>
</reference>
<keyword evidence="3 4" id="KW-0472">Membrane</keyword>
<feature type="transmembrane region" description="Helical" evidence="4">
    <location>
        <begin position="367"/>
        <end position="386"/>
    </location>
</feature>
<proteinExistence type="predicted"/>
<feature type="transmembrane region" description="Helical" evidence="4">
    <location>
        <begin position="20"/>
        <end position="41"/>
    </location>
</feature>
<keyword evidence="1 4" id="KW-0812">Transmembrane</keyword>
<dbReference type="InterPro" id="IPR036259">
    <property type="entry name" value="MFS_trans_sf"/>
</dbReference>
<feature type="transmembrane region" description="Helical" evidence="4">
    <location>
        <begin position="143"/>
        <end position="163"/>
    </location>
</feature>
<feature type="transmembrane region" description="Helical" evidence="4">
    <location>
        <begin position="277"/>
        <end position="295"/>
    </location>
</feature>
<keyword evidence="6" id="KW-1185">Reference proteome</keyword>
<accession>A0ABQ5TRQ6</accession>